<evidence type="ECO:0000313" key="3">
    <source>
        <dbReference type="EMBL" id="MDM7858777.1"/>
    </source>
</evidence>
<feature type="transmembrane region" description="Helical" evidence="1">
    <location>
        <begin position="320"/>
        <end position="339"/>
    </location>
</feature>
<feature type="transmembrane region" description="Helical" evidence="1">
    <location>
        <begin position="346"/>
        <end position="367"/>
    </location>
</feature>
<feature type="transmembrane region" description="Helical" evidence="1">
    <location>
        <begin position="12"/>
        <end position="29"/>
    </location>
</feature>
<dbReference type="RefSeq" id="WP_289411621.1">
    <property type="nucleotide sequence ID" value="NZ_JAUCDY010000016.1"/>
</dbReference>
<dbReference type="CDD" id="cd07302">
    <property type="entry name" value="CHD"/>
    <property type="match status" value="1"/>
</dbReference>
<dbReference type="SMART" id="SM00044">
    <property type="entry name" value="CYCc"/>
    <property type="match status" value="1"/>
</dbReference>
<evidence type="ECO:0000313" key="4">
    <source>
        <dbReference type="Proteomes" id="UP001241056"/>
    </source>
</evidence>
<feature type="domain" description="Guanylate cyclase" evidence="2">
    <location>
        <begin position="435"/>
        <end position="567"/>
    </location>
</feature>
<dbReference type="SUPFAM" id="SSF55073">
    <property type="entry name" value="Nucleotide cyclase"/>
    <property type="match status" value="1"/>
</dbReference>
<keyword evidence="1" id="KW-1133">Transmembrane helix</keyword>
<dbReference type="GO" id="GO:0016829">
    <property type="term" value="F:lyase activity"/>
    <property type="evidence" value="ECO:0007669"/>
    <property type="project" value="UniProtKB-KW"/>
</dbReference>
<feature type="transmembrane region" description="Helical" evidence="1">
    <location>
        <begin position="373"/>
        <end position="392"/>
    </location>
</feature>
<comment type="caution">
    <text evidence="3">The sequence shown here is derived from an EMBL/GenBank/DDBJ whole genome shotgun (WGS) entry which is preliminary data.</text>
</comment>
<dbReference type="SMART" id="SM01080">
    <property type="entry name" value="CHASE2"/>
    <property type="match status" value="1"/>
</dbReference>
<proteinExistence type="predicted"/>
<name>A0ABT7SRF3_9GAMM</name>
<dbReference type="Proteomes" id="UP001241056">
    <property type="component" value="Unassembled WGS sequence"/>
</dbReference>
<dbReference type="Pfam" id="PF00211">
    <property type="entry name" value="Guanylate_cyc"/>
    <property type="match status" value="1"/>
</dbReference>
<reference evidence="3 4" key="1">
    <citation type="submission" date="2023-06" db="EMBL/GenBank/DDBJ databases">
        <title>Thiopseudomonas sp. CY1220 draft genome sequence.</title>
        <authorList>
            <person name="Zhao G."/>
            <person name="An M."/>
        </authorList>
    </citation>
    <scope>NUCLEOTIDE SEQUENCE [LARGE SCALE GENOMIC DNA]</scope>
    <source>
        <strain evidence="3 4">CY1220</strain>
    </source>
</reference>
<dbReference type="Pfam" id="PF05226">
    <property type="entry name" value="CHASE2"/>
    <property type="match status" value="1"/>
</dbReference>
<keyword evidence="4" id="KW-1185">Reference proteome</keyword>
<organism evidence="3 4">
    <name type="scientific">Thiopseudomonas acetoxidans</name>
    <dbReference type="NCBI Taxonomy" id="3041622"/>
    <lineage>
        <taxon>Bacteria</taxon>
        <taxon>Pseudomonadati</taxon>
        <taxon>Pseudomonadota</taxon>
        <taxon>Gammaproteobacteria</taxon>
        <taxon>Pseudomonadales</taxon>
        <taxon>Pseudomonadaceae</taxon>
        <taxon>Thiopseudomonas</taxon>
    </lineage>
</organism>
<dbReference type="InterPro" id="IPR029787">
    <property type="entry name" value="Nucleotide_cyclase"/>
</dbReference>
<dbReference type="EMBL" id="JAUCDY010000016">
    <property type="protein sequence ID" value="MDM7858777.1"/>
    <property type="molecule type" value="Genomic_DNA"/>
</dbReference>
<sequence length="639" mass="71428">MVELKQLLRGKLVLYGLAFLLLLLVYAVAQNPRPLVQSLAGELSDVYYSFNSRQPPPELVFLEIENDSVRQFGRWPWQRKILAEGLQRLEQAEVIGLDMLFSEATRARHDLALTQTLAQLPVIGGLFLNGPMSSALDKAAWNTLADSALLGAQHSGLIASERIELPTQHIREALPLLAALNITADEDQLFRHYPVAFQVHDLVLPNLAVQMWRLAKQQDVQLSAEHASLGAQHLPVDAQARLRLNFYSTDSWQRITFAELMQDDWQAERVAGRIVLVGISEAGVTDIRATPLGQIPGPLIHLTLLGNLLDGSLLTPINGLQLFSLMCVSLLIGIWTWQLSLPVIRIAVWGLQAVVLCVLGLVAYKYFNLWLEVFYPIVLLFLWLVLGEAWLFRINTAETRYLRNAFSSYVAPTLVNKLVQRGEDLHLGGQRQQITALFTDLRDFTPTTEALDTEVLVQHLNAYFGLMINRLHRYQGTLDKLIGDAVMALFNAPLADEDHAYHACLAAAAMMQALEKFNRRWPDDPIRQLRMGVGINTGEAIVGNIGAAGRFNYTAIGDAVNIAARLESATKEVQQQWQQLPAAQRPCQRVDILIGEATYDAVKDRLPCYPIEGLVLKGKSQPLPAWVLDWQKMVRDSVL</sequence>
<evidence type="ECO:0000259" key="2">
    <source>
        <dbReference type="PROSITE" id="PS50125"/>
    </source>
</evidence>
<dbReference type="InterPro" id="IPR001054">
    <property type="entry name" value="A/G_cyclase"/>
</dbReference>
<protein>
    <submittedName>
        <fullName evidence="3">Adenylate/guanylate cyclase domain-containing protein</fullName>
        <ecNumber evidence="3">4.6.1.-</ecNumber>
    </submittedName>
</protein>
<keyword evidence="1" id="KW-0812">Transmembrane</keyword>
<keyword evidence="1" id="KW-0472">Membrane</keyword>
<dbReference type="PANTHER" id="PTHR43081:SF1">
    <property type="entry name" value="ADENYLATE CYCLASE, TERMINAL-DIFFERENTIATION SPECIFIC"/>
    <property type="match status" value="1"/>
</dbReference>
<dbReference type="EC" id="4.6.1.-" evidence="3"/>
<dbReference type="InterPro" id="IPR050697">
    <property type="entry name" value="Adenylyl/Guanylyl_Cyclase_3/4"/>
</dbReference>
<dbReference type="PROSITE" id="PS50125">
    <property type="entry name" value="GUANYLATE_CYCLASE_2"/>
    <property type="match status" value="1"/>
</dbReference>
<accession>A0ABT7SRF3</accession>
<keyword evidence="3" id="KW-0456">Lyase</keyword>
<dbReference type="Gene3D" id="3.30.70.1230">
    <property type="entry name" value="Nucleotide cyclase"/>
    <property type="match status" value="1"/>
</dbReference>
<dbReference type="PANTHER" id="PTHR43081">
    <property type="entry name" value="ADENYLATE CYCLASE, TERMINAL-DIFFERENTIATION SPECIFIC-RELATED"/>
    <property type="match status" value="1"/>
</dbReference>
<dbReference type="InterPro" id="IPR007890">
    <property type="entry name" value="CHASE2"/>
</dbReference>
<gene>
    <name evidence="3" type="ORF">QEZ41_10925</name>
</gene>
<evidence type="ECO:0000256" key="1">
    <source>
        <dbReference type="SAM" id="Phobius"/>
    </source>
</evidence>